<dbReference type="CDD" id="cd01609">
    <property type="entry name" value="RNAP_beta'_N"/>
    <property type="match status" value="1"/>
</dbReference>
<protein>
    <recommendedName>
        <fullName evidence="7">DNA-directed RNA polymerase subunit beta'</fullName>
        <shortName evidence="7">RNAP subunit beta'</shortName>
        <ecNumber evidence="7">2.7.7.6</ecNumber>
    </recommendedName>
    <alternativeName>
        <fullName evidence="7">RNA polymerase subunit beta'</fullName>
    </alternativeName>
    <alternativeName>
        <fullName evidence="7">Transcriptase subunit beta'</fullName>
    </alternativeName>
</protein>
<feature type="domain" description="RNA polymerase N-terminal" evidence="9">
    <location>
        <begin position="226"/>
        <end position="503"/>
    </location>
</feature>
<evidence type="ECO:0000256" key="2">
    <source>
        <dbReference type="ARBA" id="ARBA00022679"/>
    </source>
</evidence>
<proteinExistence type="inferred from homology"/>
<dbReference type="Pfam" id="PF04997">
    <property type="entry name" value="RNA_pol_Rpb1_1"/>
    <property type="match status" value="1"/>
</dbReference>
<dbReference type="Gene3D" id="1.10.150.390">
    <property type="match status" value="1"/>
</dbReference>
<dbReference type="Pfam" id="PF05000">
    <property type="entry name" value="RNA_pol_Rpb1_4"/>
    <property type="match status" value="1"/>
</dbReference>
<keyword evidence="7" id="KW-0862">Zinc</keyword>
<feature type="binding site" evidence="7">
    <location>
        <position position="449"/>
    </location>
    <ligand>
        <name>Mg(2+)</name>
        <dbReference type="ChEBI" id="CHEBI:18420"/>
    </ligand>
</feature>
<feature type="binding site" evidence="7">
    <location>
        <position position="64"/>
    </location>
    <ligand>
        <name>Zn(2+)</name>
        <dbReference type="ChEBI" id="CHEBI:29105"/>
        <label>1</label>
    </ligand>
</feature>
<sequence length="1267" mass="142685">MTFLNKIDIKALKILLASGEEILSWSHGEVKRGDTYSYRNYLPEPDGLFCEKIFGPVHSYQCHCGKLKGKQYEGLKCPNCGVEILPSFVRRERFGHIQLATPVVHIWYFKNNINYIALLLDMKSQDVEKIIYFVAYVVTDPKRTRLRYKQVLSEEEYYMYRFEERLDFVAKKGGEAIKELLEKVDLNELRRQALDQLKSGSAQEKSSAVRLLSVVEGLLSNGRKPEDMVLTVVPVIPPDLRPLVPLEGGKYASDDLNELYRRVINRNNRLKKLYEVNAPDIMLENEKRMLQEAVDALFDNGRRPYPVVNANKRPLRSLTDILKGKEGRFRENLLGKRVDYSGRAVIVVGPELKIDECGVPKEMALELFKPFVTFELSKLGYNKKKAKELIENPTPEVWKTVEDLSKNYVVLLNRAPTLHRLSIQAFKPVLIEGKAIQISPLICTPFNADFDGDQMAIHLPLSLQSQMEAKMLMLSSHNILSPAHSGPLDTPVQDMVIGVYYLTLARDDVPLVERRIFDEPYVVEYLYDRGVFKLHDRIRFRFRGEVFETTVGRVIFNLKIREGVFDGDDDYPFINNVVGKKQLETLISEFYDKYGLVKTDKLLDNLKEIGFRFATISGISIGLDDIKIPKDREKVIEETKKAVEHIEQQYEEGLFSENERYEKVVGIWREASEKIQQLVFNNFDAFDPVYMMAISGARGSPTQITQMAGIRGLMAGPTGKIIEFPILSNLREGLTVLEYFLSTHGARKGQADTALRTADSGYLTRRLVDVAHGIIVKEDDCALSRVKATVIGDEVIEPLSSKVVFKVAGEDIVDPETGMAFIKKGDTISSEQASLLDRFGIRSILIEDFINGIEIQPVVEDENYDKPVISLAEQIWGRYAAEAIYPPVKPKKEKVSKKLLNKIIAEPILDNGEFVIERGRKITEGVLEILEKSKIKEVSVLDDAVEPIVRKNELITKEKARKIEALGIRKVKVRSPITCNVAHGVCAKCYGVDLSNREIVKVGEAVGVVAAESIGEPGTQLTLRTFHTGGVASKDITQGLPRVEELFSARSPKGKAIISSATGRVEVTSDKLRQLITITTEKGEKIKIPAPRDKKLNVNTGAYVKVGDILSEGPLDPKEILDIKGLNFTARYLLHEIEKVYKSQGVDINIKHIEIILKRMFDKVEIVDPGDTNFYEGEIVNKDDVLKENRKMKADGKRIAKFKLLVQGVTKAALSSDSFLSAASFQETPRVLAEAAIKGKIDLLRGMKESIIVGKKIPAGTNMDFEE</sequence>
<dbReference type="Pfam" id="PF04998">
    <property type="entry name" value="RNA_pol_Rpb1_5"/>
    <property type="match status" value="1"/>
</dbReference>
<dbReference type="SUPFAM" id="SSF64484">
    <property type="entry name" value="beta and beta-prime subunits of DNA dependent RNA-polymerase"/>
    <property type="match status" value="1"/>
</dbReference>
<keyword evidence="3 7" id="KW-0548">Nucleotidyltransferase</keyword>
<dbReference type="GO" id="GO:0003677">
    <property type="term" value="F:DNA binding"/>
    <property type="evidence" value="ECO:0007669"/>
    <property type="project" value="UniProtKB-UniRule"/>
</dbReference>
<dbReference type="Gene3D" id="1.10.132.30">
    <property type="match status" value="1"/>
</dbReference>
<gene>
    <name evidence="7 10" type="primary">rpoC</name>
    <name evidence="10" type="ORF">ENV82_03175</name>
</gene>
<dbReference type="EC" id="2.7.7.6" evidence="7"/>
<feature type="binding site" evidence="7">
    <location>
        <position position="62"/>
    </location>
    <ligand>
        <name>Zn(2+)</name>
        <dbReference type="ChEBI" id="CHEBI:29105"/>
        <label>1</label>
    </ligand>
</feature>
<feature type="binding site" evidence="7">
    <location>
        <position position="989"/>
    </location>
    <ligand>
        <name>Zn(2+)</name>
        <dbReference type="ChEBI" id="CHEBI:29105"/>
        <label>2</label>
    </ligand>
</feature>
<dbReference type="InterPro" id="IPR000722">
    <property type="entry name" value="RNA_pol_asu"/>
</dbReference>
<dbReference type="InterPro" id="IPR044893">
    <property type="entry name" value="RNA_pol_Rpb1_clamp_domain"/>
</dbReference>
<dbReference type="InterPro" id="IPR007083">
    <property type="entry name" value="RNA_pol_Rpb1_4"/>
</dbReference>
<feature type="binding site" evidence="7">
    <location>
        <position position="979"/>
    </location>
    <ligand>
        <name>Zn(2+)</name>
        <dbReference type="ChEBI" id="CHEBI:29105"/>
        <label>2</label>
    </ligand>
</feature>
<comment type="catalytic activity">
    <reaction evidence="6 7 8">
        <text>RNA(n) + a ribonucleoside 5'-triphosphate = RNA(n+1) + diphosphate</text>
        <dbReference type="Rhea" id="RHEA:21248"/>
        <dbReference type="Rhea" id="RHEA-COMP:14527"/>
        <dbReference type="Rhea" id="RHEA-COMP:17342"/>
        <dbReference type="ChEBI" id="CHEBI:33019"/>
        <dbReference type="ChEBI" id="CHEBI:61557"/>
        <dbReference type="ChEBI" id="CHEBI:140395"/>
        <dbReference type="EC" id="2.7.7.6"/>
    </reaction>
</comment>
<dbReference type="Pfam" id="PF04983">
    <property type="entry name" value="RNA_pol_Rpb1_3"/>
    <property type="match status" value="1"/>
</dbReference>
<accession>A0A7C4XTW5</accession>
<dbReference type="InterPro" id="IPR038120">
    <property type="entry name" value="Rpb1_funnel_sf"/>
</dbReference>
<reference evidence="10" key="1">
    <citation type="journal article" date="2020" name="mSystems">
        <title>Genome- and Community-Level Interaction Insights into Carbon Utilization and Element Cycling Functions of Hydrothermarchaeota in Hydrothermal Sediment.</title>
        <authorList>
            <person name="Zhou Z."/>
            <person name="Liu Y."/>
            <person name="Xu W."/>
            <person name="Pan J."/>
            <person name="Luo Z.H."/>
            <person name="Li M."/>
        </authorList>
    </citation>
    <scope>NUCLEOTIDE SEQUENCE [LARGE SCALE GENOMIC DNA]</scope>
    <source>
        <strain evidence="10">SpSt-794</strain>
    </source>
</reference>
<dbReference type="HAMAP" id="MF_01322">
    <property type="entry name" value="RNApol_bact_RpoC"/>
    <property type="match status" value="1"/>
</dbReference>
<keyword evidence="1 7" id="KW-0240">DNA-directed RNA polymerase</keyword>
<feature type="binding site" evidence="7">
    <location>
        <position position="453"/>
    </location>
    <ligand>
        <name>Mg(2+)</name>
        <dbReference type="ChEBI" id="CHEBI:18420"/>
    </ligand>
</feature>
<dbReference type="InterPro" id="IPR007080">
    <property type="entry name" value="RNA_pol_Rpb1_1"/>
</dbReference>
<keyword evidence="5 7" id="KW-0804">Transcription</keyword>
<dbReference type="GO" id="GO:0000428">
    <property type="term" value="C:DNA-directed RNA polymerase complex"/>
    <property type="evidence" value="ECO:0007669"/>
    <property type="project" value="UniProtKB-KW"/>
</dbReference>
<comment type="similarity">
    <text evidence="7 8">Belongs to the RNA polymerase beta' chain family.</text>
</comment>
<feature type="binding site" evidence="7">
    <location>
        <position position="986"/>
    </location>
    <ligand>
        <name>Zn(2+)</name>
        <dbReference type="ChEBI" id="CHEBI:29105"/>
        <label>2</label>
    </ligand>
</feature>
<dbReference type="InterPro" id="IPR006592">
    <property type="entry name" value="RNA_pol_N"/>
</dbReference>
<comment type="subunit">
    <text evidence="7">The RNAP catalytic core consists of 2 alpha, 1 beta, 1 beta' and 1 omega subunit. When a sigma factor is associated with the core the holoenzyme is formed, which can initiate transcription.</text>
</comment>
<dbReference type="InterPro" id="IPR042102">
    <property type="entry name" value="RNA_pol_Rpb1_3_sf"/>
</dbReference>
<dbReference type="InterPro" id="IPR007081">
    <property type="entry name" value="RNA_pol_Rpb1_5"/>
</dbReference>
<dbReference type="Gene3D" id="2.40.50.100">
    <property type="match status" value="1"/>
</dbReference>
<dbReference type="Gene3D" id="2.40.40.20">
    <property type="match status" value="1"/>
</dbReference>
<dbReference type="InterPro" id="IPR012754">
    <property type="entry name" value="DNA-dir_RpoC_beta_prime_bact"/>
</dbReference>
<comment type="cofactor">
    <cofactor evidence="7">
        <name>Zn(2+)</name>
        <dbReference type="ChEBI" id="CHEBI:29105"/>
    </cofactor>
    <text evidence="7">Binds 2 Zn(2+) ions per subunit.</text>
</comment>
<dbReference type="PANTHER" id="PTHR19376:SF54">
    <property type="entry name" value="DNA-DIRECTED RNA POLYMERASE SUBUNIT BETA"/>
    <property type="match status" value="1"/>
</dbReference>
<keyword evidence="2 7" id="KW-0808">Transferase</keyword>
<dbReference type="PANTHER" id="PTHR19376">
    <property type="entry name" value="DNA-DIRECTED RNA POLYMERASE"/>
    <property type="match status" value="1"/>
</dbReference>
<comment type="function">
    <text evidence="7 8">DNA-dependent RNA polymerase catalyzes the transcription of DNA into RNA using the four ribonucleoside triphosphates as substrates.</text>
</comment>
<dbReference type="EMBL" id="DTHV01000100">
    <property type="protein sequence ID" value="HGW60417.1"/>
    <property type="molecule type" value="Genomic_DNA"/>
</dbReference>
<evidence type="ECO:0000256" key="3">
    <source>
        <dbReference type="ARBA" id="ARBA00022695"/>
    </source>
</evidence>
<feature type="binding site" evidence="7">
    <location>
        <position position="80"/>
    </location>
    <ligand>
        <name>Zn(2+)</name>
        <dbReference type="ChEBI" id="CHEBI:29105"/>
        <label>1</label>
    </ligand>
</feature>
<feature type="binding site" evidence="7">
    <location>
        <position position="77"/>
    </location>
    <ligand>
        <name>Zn(2+)</name>
        <dbReference type="ChEBI" id="CHEBI:29105"/>
        <label>1</label>
    </ligand>
</feature>
<keyword evidence="7" id="KW-0460">Magnesium</keyword>
<dbReference type="NCBIfam" id="TIGR02386">
    <property type="entry name" value="rpoC_TIGR"/>
    <property type="match status" value="1"/>
</dbReference>
<dbReference type="GO" id="GO:0008270">
    <property type="term" value="F:zinc ion binding"/>
    <property type="evidence" value="ECO:0007669"/>
    <property type="project" value="UniProtKB-UniRule"/>
</dbReference>
<evidence type="ECO:0000256" key="1">
    <source>
        <dbReference type="ARBA" id="ARBA00022478"/>
    </source>
</evidence>
<evidence type="ECO:0000313" key="10">
    <source>
        <dbReference type="EMBL" id="HGW60417.1"/>
    </source>
</evidence>
<dbReference type="Gene3D" id="1.10.274.100">
    <property type="entry name" value="RNA polymerase Rpb1, domain 3"/>
    <property type="match status" value="1"/>
</dbReference>
<evidence type="ECO:0000256" key="7">
    <source>
        <dbReference type="HAMAP-Rule" id="MF_01322"/>
    </source>
</evidence>
<dbReference type="Gene3D" id="1.10.40.90">
    <property type="match status" value="1"/>
</dbReference>
<dbReference type="InterPro" id="IPR007066">
    <property type="entry name" value="RNA_pol_Rpb1_3"/>
</dbReference>
<dbReference type="GO" id="GO:0003899">
    <property type="term" value="F:DNA-directed RNA polymerase activity"/>
    <property type="evidence" value="ECO:0007669"/>
    <property type="project" value="UniProtKB-UniRule"/>
</dbReference>
<dbReference type="GO" id="GO:0006351">
    <property type="term" value="P:DNA-templated transcription"/>
    <property type="evidence" value="ECO:0007669"/>
    <property type="project" value="UniProtKB-UniRule"/>
</dbReference>
<dbReference type="Gene3D" id="1.10.1790.20">
    <property type="match status" value="1"/>
</dbReference>
<keyword evidence="4 7" id="KW-0479">Metal-binding</keyword>
<evidence type="ECO:0000256" key="5">
    <source>
        <dbReference type="ARBA" id="ARBA00023163"/>
    </source>
</evidence>
<evidence type="ECO:0000256" key="8">
    <source>
        <dbReference type="RuleBase" id="RU004279"/>
    </source>
</evidence>
<organism evidence="10">
    <name type="scientific">Caldisericum exile</name>
    <dbReference type="NCBI Taxonomy" id="693075"/>
    <lineage>
        <taxon>Bacteria</taxon>
        <taxon>Pseudomonadati</taxon>
        <taxon>Caldisericota/Cryosericota group</taxon>
        <taxon>Caldisericota</taxon>
        <taxon>Caldisericia</taxon>
        <taxon>Caldisericales</taxon>
        <taxon>Caldisericaceae</taxon>
        <taxon>Caldisericum</taxon>
    </lineage>
</organism>
<dbReference type="InterPro" id="IPR045867">
    <property type="entry name" value="DNA-dir_RpoC_beta_prime"/>
</dbReference>
<name>A0A7C4XTW5_9BACT</name>
<dbReference type="Pfam" id="PF00623">
    <property type="entry name" value="RNA_pol_Rpb1_2"/>
    <property type="match status" value="2"/>
</dbReference>
<feature type="binding site" evidence="7">
    <location>
        <position position="451"/>
    </location>
    <ligand>
        <name>Mg(2+)</name>
        <dbReference type="ChEBI" id="CHEBI:18420"/>
    </ligand>
</feature>
<evidence type="ECO:0000256" key="6">
    <source>
        <dbReference type="ARBA" id="ARBA00048552"/>
    </source>
</evidence>
<dbReference type="Gene3D" id="4.10.860.120">
    <property type="entry name" value="RNA polymerase II, clamp domain"/>
    <property type="match status" value="1"/>
</dbReference>
<comment type="cofactor">
    <cofactor evidence="7">
        <name>Mg(2+)</name>
        <dbReference type="ChEBI" id="CHEBI:18420"/>
    </cofactor>
    <text evidence="7">Binds 1 Mg(2+) ion per subunit.</text>
</comment>
<feature type="binding site" evidence="7">
    <location>
        <position position="781"/>
    </location>
    <ligand>
        <name>Zn(2+)</name>
        <dbReference type="ChEBI" id="CHEBI:29105"/>
        <label>2</label>
    </ligand>
</feature>
<evidence type="ECO:0000259" key="9">
    <source>
        <dbReference type="SMART" id="SM00663"/>
    </source>
</evidence>
<dbReference type="CDD" id="cd02655">
    <property type="entry name" value="RNAP_beta'_C"/>
    <property type="match status" value="1"/>
</dbReference>
<evidence type="ECO:0000256" key="4">
    <source>
        <dbReference type="ARBA" id="ARBA00022723"/>
    </source>
</evidence>
<comment type="caution">
    <text evidence="10">The sequence shown here is derived from an EMBL/GenBank/DDBJ whole genome shotgun (WGS) entry which is preliminary data.</text>
</comment>
<dbReference type="AlphaFoldDB" id="A0A7C4XTW5"/>
<dbReference type="GO" id="GO:0000287">
    <property type="term" value="F:magnesium ion binding"/>
    <property type="evidence" value="ECO:0007669"/>
    <property type="project" value="UniProtKB-UniRule"/>
</dbReference>
<dbReference type="SMART" id="SM00663">
    <property type="entry name" value="RPOLA_N"/>
    <property type="match status" value="1"/>
</dbReference>